<reference evidence="2 3" key="1">
    <citation type="submission" date="2020-04" db="EMBL/GenBank/DDBJ databases">
        <authorList>
            <person name="Yin C."/>
        </authorList>
    </citation>
    <scope>NUCLEOTIDE SEQUENCE [LARGE SCALE GENOMIC DNA]</scope>
    <source>
        <strain evidence="2 3">Ae27</strain>
    </source>
</reference>
<dbReference type="EMBL" id="JABAIA010000002">
    <property type="protein sequence ID" value="NLR65839.1"/>
    <property type="molecule type" value="Genomic_DNA"/>
</dbReference>
<organism evidence="2 3">
    <name type="scientific">Chitinophaga varians</name>
    <dbReference type="NCBI Taxonomy" id="2202339"/>
    <lineage>
        <taxon>Bacteria</taxon>
        <taxon>Pseudomonadati</taxon>
        <taxon>Bacteroidota</taxon>
        <taxon>Chitinophagia</taxon>
        <taxon>Chitinophagales</taxon>
        <taxon>Chitinophagaceae</taxon>
        <taxon>Chitinophaga</taxon>
    </lineage>
</organism>
<proteinExistence type="predicted"/>
<evidence type="ECO:0000256" key="1">
    <source>
        <dbReference type="SAM" id="Phobius"/>
    </source>
</evidence>
<evidence type="ECO:0008006" key="4">
    <source>
        <dbReference type="Google" id="ProtNLM"/>
    </source>
</evidence>
<accession>A0A847RFJ7</accession>
<keyword evidence="1" id="KW-0812">Transmembrane</keyword>
<keyword evidence="1" id="KW-1133">Transmembrane helix</keyword>
<name>A0A847RFJ7_9BACT</name>
<evidence type="ECO:0000313" key="3">
    <source>
        <dbReference type="Proteomes" id="UP000570474"/>
    </source>
</evidence>
<dbReference type="RefSeq" id="WP_168871808.1">
    <property type="nucleotide sequence ID" value="NZ_JABAIA010000002.1"/>
</dbReference>
<dbReference type="AlphaFoldDB" id="A0A847RFJ7"/>
<feature type="transmembrane region" description="Helical" evidence="1">
    <location>
        <begin position="7"/>
        <end position="24"/>
    </location>
</feature>
<feature type="transmembrane region" description="Helical" evidence="1">
    <location>
        <begin position="274"/>
        <end position="292"/>
    </location>
</feature>
<sequence>MKNRTTYIIIGVVLLLVILLAFVGKKGTLNNDRLSTKMEKSSFSSKDKKAGGAYVAFKTLPELFTRHSVQVVTKPFATTYAKESELRYAYNNYILVANELFTTEKDVEAMMECVSIGNYLFLSVNKIDPLLAKKLKCKVVEGYNYQPGVPTKVQGYNDQSVPLDTTYSYSGMVAGSYFSAIDTGYTKVLGSNFKGKPNFIRVVHGRGCFFISLNPYTFSNYFLLEQDNVGALETQLSYMPGDASNIYWDDFYSHQDSAQSGDFSEWQVLMRYPSMRWALWLSVLLLLLYVLFEGKRRQRIIPDKPVLANNSLEFVDAIGQLYYQQHDNFNLAHKMILHLLEYIRNRYYLNTNHLNAQFIEALSKKAAMPENEVKELINMVHHIQLAGQVSDEQLQHFYQRIQHFYLNTK</sequence>
<evidence type="ECO:0000313" key="2">
    <source>
        <dbReference type="EMBL" id="NLR65839.1"/>
    </source>
</evidence>
<gene>
    <name evidence="2" type="ORF">HGH92_16115</name>
</gene>
<comment type="caution">
    <text evidence="2">The sequence shown here is derived from an EMBL/GenBank/DDBJ whole genome shotgun (WGS) entry which is preliminary data.</text>
</comment>
<protein>
    <recommendedName>
        <fullName evidence="4">DUF4350 domain-containing protein</fullName>
    </recommendedName>
</protein>
<keyword evidence="1" id="KW-0472">Membrane</keyword>
<dbReference type="Proteomes" id="UP000570474">
    <property type="component" value="Unassembled WGS sequence"/>
</dbReference>
<keyword evidence="3" id="KW-1185">Reference proteome</keyword>